<comment type="caution">
    <text evidence="1">The sequence shown here is derived from an EMBL/GenBank/DDBJ whole genome shotgun (WGS) entry which is preliminary data.</text>
</comment>
<dbReference type="RefSeq" id="WP_188828942.1">
    <property type="nucleotide sequence ID" value="NZ_BMMW01000002.1"/>
</dbReference>
<sequence>MRILGKPFGSGYITFKSADDGGRQTGRPTGPVYGANARVVGAAPGTFSELVSMLIELPGTVTDGRELVRFGFIAPEIVAPSLYPGAVISVSEGPVKVVADLTVAEIYGDVAVESD</sequence>
<evidence type="ECO:0000313" key="2">
    <source>
        <dbReference type="Proteomes" id="UP000612956"/>
    </source>
</evidence>
<name>A0A917QJ07_9NOCA</name>
<reference evidence="1" key="2">
    <citation type="submission" date="2020-09" db="EMBL/GenBank/DDBJ databases">
        <authorList>
            <person name="Sun Q."/>
            <person name="Zhou Y."/>
        </authorList>
    </citation>
    <scope>NUCLEOTIDE SEQUENCE</scope>
    <source>
        <strain evidence="1">CGMCC 4.7278</strain>
    </source>
</reference>
<gene>
    <name evidence="1" type="ORF">GCM10011591_23560</name>
</gene>
<reference evidence="1" key="1">
    <citation type="journal article" date="2014" name="Int. J. Syst. Evol. Microbiol.">
        <title>Complete genome sequence of Corynebacterium casei LMG S-19264T (=DSM 44701T), isolated from a smear-ripened cheese.</title>
        <authorList>
            <consortium name="US DOE Joint Genome Institute (JGI-PGF)"/>
            <person name="Walter F."/>
            <person name="Albersmeier A."/>
            <person name="Kalinowski J."/>
            <person name="Ruckert C."/>
        </authorList>
    </citation>
    <scope>NUCLEOTIDE SEQUENCE</scope>
    <source>
        <strain evidence="1">CGMCC 4.7278</strain>
    </source>
</reference>
<dbReference type="AlphaFoldDB" id="A0A917QJ07"/>
<dbReference type="Proteomes" id="UP000612956">
    <property type="component" value="Unassembled WGS sequence"/>
</dbReference>
<organism evidence="1 2">
    <name type="scientific">Nocardia camponoti</name>
    <dbReference type="NCBI Taxonomy" id="1616106"/>
    <lineage>
        <taxon>Bacteria</taxon>
        <taxon>Bacillati</taxon>
        <taxon>Actinomycetota</taxon>
        <taxon>Actinomycetes</taxon>
        <taxon>Mycobacteriales</taxon>
        <taxon>Nocardiaceae</taxon>
        <taxon>Nocardia</taxon>
    </lineage>
</organism>
<dbReference type="EMBL" id="BMMW01000002">
    <property type="protein sequence ID" value="GGK51259.1"/>
    <property type="molecule type" value="Genomic_DNA"/>
</dbReference>
<keyword evidence="2" id="KW-1185">Reference proteome</keyword>
<accession>A0A917QJ07</accession>
<protein>
    <submittedName>
        <fullName evidence="1">Uncharacterized protein</fullName>
    </submittedName>
</protein>
<evidence type="ECO:0000313" key="1">
    <source>
        <dbReference type="EMBL" id="GGK51259.1"/>
    </source>
</evidence>
<proteinExistence type="predicted"/>